<feature type="region of interest" description="Disordered" evidence="1">
    <location>
        <begin position="651"/>
        <end position="680"/>
    </location>
</feature>
<organism evidence="2 3">
    <name type="scientific">Aphanomyces euteiches</name>
    <dbReference type="NCBI Taxonomy" id="100861"/>
    <lineage>
        <taxon>Eukaryota</taxon>
        <taxon>Sar</taxon>
        <taxon>Stramenopiles</taxon>
        <taxon>Oomycota</taxon>
        <taxon>Saprolegniomycetes</taxon>
        <taxon>Saprolegniales</taxon>
        <taxon>Verrucalvaceae</taxon>
        <taxon>Aphanomyces</taxon>
    </lineage>
</organism>
<dbReference type="AlphaFoldDB" id="A0A6G0WFA1"/>
<proteinExistence type="predicted"/>
<evidence type="ECO:0000313" key="2">
    <source>
        <dbReference type="EMBL" id="KAF0725377.1"/>
    </source>
</evidence>
<keyword evidence="3" id="KW-1185">Reference proteome</keyword>
<dbReference type="EMBL" id="VJMJ01000243">
    <property type="protein sequence ID" value="KAF0725377.1"/>
    <property type="molecule type" value="Genomic_DNA"/>
</dbReference>
<feature type="compositionally biased region" description="Basic and acidic residues" evidence="1">
    <location>
        <begin position="615"/>
        <end position="624"/>
    </location>
</feature>
<protein>
    <submittedName>
        <fullName evidence="2">Uncharacterized protein</fullName>
    </submittedName>
</protein>
<gene>
    <name evidence="2" type="ORF">Ae201684_016148</name>
</gene>
<comment type="caution">
    <text evidence="2">The sequence shown here is derived from an EMBL/GenBank/DDBJ whole genome shotgun (WGS) entry which is preliminary data.</text>
</comment>
<accession>A0A6G0WFA1</accession>
<dbReference type="VEuPathDB" id="FungiDB:AeMF1_009925"/>
<reference evidence="2 3" key="1">
    <citation type="submission" date="2019-07" db="EMBL/GenBank/DDBJ databases">
        <title>Genomics analysis of Aphanomyces spp. identifies a new class of oomycete effector associated with host adaptation.</title>
        <authorList>
            <person name="Gaulin E."/>
        </authorList>
    </citation>
    <scope>NUCLEOTIDE SEQUENCE [LARGE SCALE GENOMIC DNA]</scope>
    <source>
        <strain evidence="2 3">ATCC 201684</strain>
    </source>
</reference>
<evidence type="ECO:0000313" key="3">
    <source>
        <dbReference type="Proteomes" id="UP000481153"/>
    </source>
</evidence>
<feature type="region of interest" description="Disordered" evidence="1">
    <location>
        <begin position="145"/>
        <end position="168"/>
    </location>
</feature>
<sequence length="760" mass="84475">MSSQGASRQDETIHLLNPQQRRDLDTLTRLVAAHLDAIYSDMDVISALRAANFDTAKAFLALKKRSEVNKKRSLLDDETWRLPKRGRMSLPANTSRYPRFLTPLDAAREADARNSMRIPASAPSRIESDVVDAYNVQYSQKYLEDENSQETLVSPSPPTQSNRREGDPTCAANLLTQNLSSRLNPFKEETEHSLEEVLEKLAVHWTSDVKNLLEQACTAHFNAATKKPSSFDATEASNLLLDILSLLPHVDHMDALEKRITPSEDDVHRSDQAAMAASLAALPKPEDKIKALNLACHGHITRLESYRKAKNELEVMHSTITFLLKEKLGHVSSLVQAGQANLSEKAAYLQQARTEEGEAAKKLQDLVMKRRTSFLEAGLHADAAMIRAQTVVFTSSDEIEAVAFREQHSTTERAVNTATEAWEAASKLDAFNIAVQMLLRSVVAIRQNSLDHAFQAFDKEHARAQAISTEQLKTLLPRLMDQLVSFEDALVQRMHHATDEAEAERLRLMTHDQLMGDSAPTRRKNIEDSITEFDNAVQLSRDLMEHTASEQMQLWTSLQEVVSPDVIEVLKNECGRHAMQVQGPMRQVFVHFAYASTTPATSSSSLSSLVIPEEVHGDANEDKPAALTGQNERQDAQVNDAAAVKDAASLGYAPTTTTGPTSPPLPSSQDDSMQSESTSSSKYKVGDVLYTRINETAFIPCRVLEEVTRDNKYKMLYEDGSIFSVPENHLFTYDEYQDVLAQVEIEDESAAVAASRCALM</sequence>
<feature type="region of interest" description="Disordered" evidence="1">
    <location>
        <begin position="615"/>
        <end position="636"/>
    </location>
</feature>
<dbReference type="Proteomes" id="UP000481153">
    <property type="component" value="Unassembled WGS sequence"/>
</dbReference>
<feature type="compositionally biased region" description="Low complexity" evidence="1">
    <location>
        <begin position="667"/>
        <end position="680"/>
    </location>
</feature>
<evidence type="ECO:0000256" key="1">
    <source>
        <dbReference type="SAM" id="MobiDB-lite"/>
    </source>
</evidence>
<name>A0A6G0WFA1_9STRA</name>